<protein>
    <submittedName>
        <fullName evidence="1">Uncharacterized protein</fullName>
    </submittedName>
</protein>
<evidence type="ECO:0000313" key="1">
    <source>
        <dbReference type="EMBL" id="TBU22708.1"/>
    </source>
</evidence>
<dbReference type="Proteomes" id="UP000292957">
    <property type="component" value="Unassembled WGS sequence"/>
</dbReference>
<dbReference type="OrthoDB" id="10267436at2759"/>
<accession>A0A4Q9M966</accession>
<gene>
    <name evidence="1" type="ORF">BD311DRAFT_769911</name>
</gene>
<dbReference type="AlphaFoldDB" id="A0A4Q9M966"/>
<sequence length="51" mass="6070">MYGGFCRKRSRMEARGRWASRRPRWKLRTSRNDGLVPFGVTDLWLLRSSAQ</sequence>
<organism evidence="1">
    <name type="scientific">Dichomitus squalens</name>
    <dbReference type="NCBI Taxonomy" id="114155"/>
    <lineage>
        <taxon>Eukaryota</taxon>
        <taxon>Fungi</taxon>
        <taxon>Dikarya</taxon>
        <taxon>Basidiomycota</taxon>
        <taxon>Agaricomycotina</taxon>
        <taxon>Agaricomycetes</taxon>
        <taxon>Polyporales</taxon>
        <taxon>Polyporaceae</taxon>
        <taxon>Dichomitus</taxon>
    </lineage>
</organism>
<proteinExistence type="predicted"/>
<reference evidence="1" key="1">
    <citation type="submission" date="2019-01" db="EMBL/GenBank/DDBJ databases">
        <title>Draft genome sequences of three monokaryotic isolates of the white-rot basidiomycete fungus Dichomitus squalens.</title>
        <authorList>
            <consortium name="DOE Joint Genome Institute"/>
            <person name="Lopez S.C."/>
            <person name="Andreopoulos B."/>
            <person name="Pangilinan J."/>
            <person name="Lipzen A."/>
            <person name="Riley R."/>
            <person name="Ahrendt S."/>
            <person name="Ng V."/>
            <person name="Barry K."/>
            <person name="Daum C."/>
            <person name="Grigoriev I.V."/>
            <person name="Hilden K.S."/>
            <person name="Makela M.R."/>
            <person name="de Vries R.P."/>
        </authorList>
    </citation>
    <scope>NUCLEOTIDE SEQUENCE [LARGE SCALE GENOMIC DNA]</scope>
    <source>
        <strain evidence="1">OM18370.1</strain>
    </source>
</reference>
<name>A0A4Q9M966_9APHY</name>
<dbReference type="EMBL" id="ML143530">
    <property type="protein sequence ID" value="TBU22708.1"/>
    <property type="molecule type" value="Genomic_DNA"/>
</dbReference>